<dbReference type="InterPro" id="IPR050953">
    <property type="entry name" value="N4_N6_ade-DNA_methylase"/>
</dbReference>
<evidence type="ECO:0000259" key="6">
    <source>
        <dbReference type="Pfam" id="PF07669"/>
    </source>
</evidence>
<dbReference type="InterPro" id="IPR029063">
    <property type="entry name" value="SAM-dependent_MTases_sf"/>
</dbReference>
<dbReference type="EC" id="2.1.1.72" evidence="1"/>
<feature type="domain" description="Type II methyltransferase M.TaqI-like" evidence="6">
    <location>
        <begin position="348"/>
        <end position="607"/>
    </location>
</feature>
<evidence type="ECO:0000256" key="4">
    <source>
        <dbReference type="ARBA" id="ARBA00022691"/>
    </source>
</evidence>
<dbReference type="RefSeq" id="WP_013639410.1">
    <property type="nucleotide sequence ID" value="NC_015186.1"/>
</dbReference>
<keyword evidence="3" id="KW-0808">Transferase</keyword>
<reference evidence="7 8" key="1">
    <citation type="submission" date="2010-12" db="EMBL/GenBank/DDBJ databases">
        <title>Whole genome sequence of Acidiphilium multivorum AIU301.</title>
        <authorList>
            <person name="Narita-Yamada S."/>
            <person name="Nakamura S."/>
            <person name="Ito N."/>
            <person name="Takarada H."/>
            <person name="Katano Y."/>
            <person name="Nakazawa H."/>
            <person name="Hosoyama A."/>
            <person name="Yamada R."/>
            <person name="Fujita N."/>
        </authorList>
    </citation>
    <scope>NUCLEOTIDE SEQUENCE [LARGE SCALE GENOMIC DNA]</scope>
    <source>
        <strain evidence="8">DSM 11245 / JCM 8867 / AIU301</strain>
    </source>
</reference>
<keyword evidence="8" id="KW-1185">Reference proteome</keyword>
<dbReference type="REBASE" id="33506">
    <property type="entry name" value="Amu301ORF4430P"/>
</dbReference>
<dbReference type="PROSITE" id="PS00092">
    <property type="entry name" value="N6_MTASE"/>
    <property type="match status" value="1"/>
</dbReference>
<dbReference type="GO" id="GO:0006304">
    <property type="term" value="P:DNA modification"/>
    <property type="evidence" value="ECO:0007669"/>
    <property type="project" value="InterPro"/>
</dbReference>
<dbReference type="InterPro" id="IPR011639">
    <property type="entry name" value="MethylTrfase_TaqI-like_dom"/>
</dbReference>
<name>F0J302_ACIMA</name>
<dbReference type="HOGENOM" id="CLU_432069_0_0_5"/>
<dbReference type="EMBL" id="AP012035">
    <property type="protein sequence ID" value="BAJ79791.1"/>
    <property type="molecule type" value="Genomic_DNA"/>
</dbReference>
<organism evidence="7 8">
    <name type="scientific">Acidiphilium multivorum (strain DSM 11245 / JCM 8867 / NBRC 100883 / AIU 301)</name>
    <dbReference type="NCBI Taxonomy" id="926570"/>
    <lineage>
        <taxon>Bacteria</taxon>
        <taxon>Pseudomonadati</taxon>
        <taxon>Pseudomonadota</taxon>
        <taxon>Alphaproteobacteria</taxon>
        <taxon>Acetobacterales</taxon>
        <taxon>Acidocellaceae</taxon>
        <taxon>Acidiphilium</taxon>
    </lineage>
</organism>
<proteinExistence type="predicted"/>
<dbReference type="Gene3D" id="3.40.50.150">
    <property type="entry name" value="Vaccinia Virus protein VP39"/>
    <property type="match status" value="2"/>
</dbReference>
<accession>F0J302</accession>
<gene>
    <name evidence="7" type="ordered locus">ACMV_04440</name>
</gene>
<sequence>MDKATRNAIERATQQARKLLDEDFSSQLEGTFDVLRSGVIAPAGGAHLTARQKFQRDKIVATIEHKRAAGATAVEAVTDYVRDSAFTTLNRFVALKMLEARQLVQECISKGDQSSGFKEFCGMAPGVALLPDAAGYRLYVESLFDEFSTEIKVLFDRRDAASVLWPKRQTFEALLALLNAPDLSGVWDEDETIGWVYQFFNSGEERKKMRDESQAPRNSRELAVRNQFFTPRYVVQFLVDNTLGRLWLEMHGVQSRLTDLCEYLVRSADDTVQVRPKKDPRDLRILDPACGSGHFLLYSFDLLLAIYEEAWSTEGPAPASDATGRSLRNDYADLADLRRSAPKLIVEHNLHGVDIDPRCAQIAALALWLRAQRAWRDFGVPASDRPRIQRTHIVVAESMPGDAALVDEFAARLDPPLLRDLFKKMVGESRLAGELGTLLRVEAAIAAELRRAREQFVKQRQTTGFLPGMEPVVKQGSLDLSGIDDDRFFHEAEIRIVEALRAFAESATGRASVRRRLFADDAAQGVALIDLTRTRFDVVLMNPPFGACSVAAKTEFDKSYPRTKNDVYAAFVERGIELLHPRGRLGAITSRTGFFLSSFQKWREEVLLPKAPPRIVADLGIGILDGAMVETAAYCLEAVA</sequence>
<dbReference type="GO" id="GO:0003676">
    <property type="term" value="F:nucleic acid binding"/>
    <property type="evidence" value="ECO:0007669"/>
    <property type="project" value="InterPro"/>
</dbReference>
<evidence type="ECO:0000256" key="5">
    <source>
        <dbReference type="ARBA" id="ARBA00047942"/>
    </source>
</evidence>
<dbReference type="PANTHER" id="PTHR33841:SF1">
    <property type="entry name" value="DNA METHYLTRANSFERASE A"/>
    <property type="match status" value="1"/>
</dbReference>
<dbReference type="AlphaFoldDB" id="F0J302"/>
<evidence type="ECO:0000256" key="3">
    <source>
        <dbReference type="ARBA" id="ARBA00022679"/>
    </source>
</evidence>
<dbReference type="GO" id="GO:0009007">
    <property type="term" value="F:site-specific DNA-methyltransferase (adenine-specific) activity"/>
    <property type="evidence" value="ECO:0007669"/>
    <property type="project" value="UniProtKB-EC"/>
</dbReference>
<keyword evidence="2" id="KW-0489">Methyltransferase</keyword>
<protein>
    <recommendedName>
        <fullName evidence="1">site-specific DNA-methyltransferase (adenine-specific)</fullName>
        <ecNumber evidence="1">2.1.1.72</ecNumber>
    </recommendedName>
</protein>
<evidence type="ECO:0000256" key="1">
    <source>
        <dbReference type="ARBA" id="ARBA00011900"/>
    </source>
</evidence>
<evidence type="ECO:0000256" key="2">
    <source>
        <dbReference type="ARBA" id="ARBA00022603"/>
    </source>
</evidence>
<dbReference type="SUPFAM" id="SSF53335">
    <property type="entry name" value="S-adenosyl-L-methionine-dependent methyltransferases"/>
    <property type="match status" value="1"/>
</dbReference>
<dbReference type="OrthoDB" id="9806213at2"/>
<dbReference type="Proteomes" id="UP000007100">
    <property type="component" value="Chromosome"/>
</dbReference>
<dbReference type="PANTHER" id="PTHR33841">
    <property type="entry name" value="DNA METHYLTRANSFERASE YEEA-RELATED"/>
    <property type="match status" value="1"/>
</dbReference>
<dbReference type="KEGG" id="amv:ACMV_04440"/>
<evidence type="ECO:0000313" key="8">
    <source>
        <dbReference type="Proteomes" id="UP000007100"/>
    </source>
</evidence>
<dbReference type="PRINTS" id="PR00507">
    <property type="entry name" value="N12N6MTFRASE"/>
</dbReference>
<keyword evidence="4" id="KW-0949">S-adenosyl-L-methionine</keyword>
<comment type="catalytic activity">
    <reaction evidence="5">
        <text>a 2'-deoxyadenosine in DNA + S-adenosyl-L-methionine = an N(6)-methyl-2'-deoxyadenosine in DNA + S-adenosyl-L-homocysteine + H(+)</text>
        <dbReference type="Rhea" id="RHEA:15197"/>
        <dbReference type="Rhea" id="RHEA-COMP:12418"/>
        <dbReference type="Rhea" id="RHEA-COMP:12419"/>
        <dbReference type="ChEBI" id="CHEBI:15378"/>
        <dbReference type="ChEBI" id="CHEBI:57856"/>
        <dbReference type="ChEBI" id="CHEBI:59789"/>
        <dbReference type="ChEBI" id="CHEBI:90615"/>
        <dbReference type="ChEBI" id="CHEBI:90616"/>
        <dbReference type="EC" id="2.1.1.72"/>
    </reaction>
</comment>
<dbReference type="GO" id="GO:0032259">
    <property type="term" value="P:methylation"/>
    <property type="evidence" value="ECO:0007669"/>
    <property type="project" value="UniProtKB-KW"/>
</dbReference>
<evidence type="ECO:0000313" key="7">
    <source>
        <dbReference type="EMBL" id="BAJ79791.1"/>
    </source>
</evidence>
<dbReference type="Pfam" id="PF07669">
    <property type="entry name" value="Eco57I"/>
    <property type="match status" value="1"/>
</dbReference>
<dbReference type="InterPro" id="IPR002052">
    <property type="entry name" value="DNA_methylase_N6_adenine_CS"/>
</dbReference>